<dbReference type="PANTHER" id="PTHR43834">
    <property type="entry name" value="GTPASE DER"/>
    <property type="match status" value="1"/>
</dbReference>
<gene>
    <name evidence="2" type="ORF">ABNO60_00915</name>
</gene>
<sequence length="424" mass="50738">MKIIIIGRSNVGKSTLFNKIIKKNKAIVSDIKYLTKDINTNYFKWNNKYHIISDTGGINFKNKLIHKKINKKIFNYIKKYDIIILLLSYKEGLLSIDKEIYNKIKIFKKKIYILINKVDNNYTSKLYDFYNIGTNKLYFISAINNTGISDFLDKILNNKNIKQNKKKKNNINISIIGRQNVGKSTLFNTLINKNKNLVLNTKGTTIDYIKKLYNKYNLNFTLYDTPGIKKKNISNIEYIIYLKTIKIIKKAHICLFMIDINLGFLKEEYNILNILIKYNKLIIIIFNKIDLLKNNKNNKILFFNNFFKKNIYSYKNLKINYISAKNKKNIYNILKNIKKLIKILNFKITKNDLFNIKNQINNLFFKKNFFYIKKIKQLFNNKNLTFIIKYIKNIIKKKYKKYIINYIKNYINIHYPIKIIFKKI</sequence>
<dbReference type="Gene3D" id="3.40.50.300">
    <property type="entry name" value="P-loop containing nucleotide triphosphate hydrolases"/>
    <property type="match status" value="2"/>
</dbReference>
<dbReference type="Pfam" id="PF01926">
    <property type="entry name" value="MMR_HSR1"/>
    <property type="match status" value="2"/>
</dbReference>
<dbReference type="InterPro" id="IPR027417">
    <property type="entry name" value="P-loop_NTPase"/>
</dbReference>
<dbReference type="InterPro" id="IPR005225">
    <property type="entry name" value="Small_GTP-bd"/>
</dbReference>
<dbReference type="NCBIfam" id="TIGR00231">
    <property type="entry name" value="small_GTP"/>
    <property type="match status" value="2"/>
</dbReference>
<dbReference type="InterPro" id="IPR006073">
    <property type="entry name" value="GTP-bd"/>
</dbReference>
<name>A0AAU7QRV0_9FLAO</name>
<reference evidence="2" key="1">
    <citation type="submission" date="2024-06" db="EMBL/GenBank/DDBJ databases">
        <title>Diversity, functionality, and evolutionary history of bacterial symbionts in false click beetles (Coleoptera, Throscidae).</title>
        <authorList>
            <person name="Wierz J.C."/>
            <person name="Malm H."/>
            <person name="Kaltenpoth M."/>
            <person name="Engl T."/>
        </authorList>
    </citation>
    <scope>NUCLEOTIDE SEQUENCE</scope>
    <source>
        <strain evidence="2">Tcar</strain>
    </source>
</reference>
<dbReference type="AlphaFoldDB" id="A0AAU7QRV0"/>
<feature type="domain" description="G" evidence="1">
    <location>
        <begin position="2"/>
        <end position="117"/>
    </location>
</feature>
<protein>
    <submittedName>
        <fullName evidence="2">GTPase</fullName>
    </submittedName>
</protein>
<feature type="domain" description="G" evidence="1">
    <location>
        <begin position="173"/>
        <end position="288"/>
    </location>
</feature>
<organism evidence="2">
    <name type="scientific">Candidatus Shikimatogenerans sp. Tcar</name>
    <dbReference type="NCBI Taxonomy" id="3158565"/>
    <lineage>
        <taxon>Bacteria</taxon>
        <taxon>Pseudomonadati</taxon>
        <taxon>Bacteroidota</taxon>
        <taxon>Flavobacteriia</taxon>
        <taxon>Flavobacteriales</taxon>
        <taxon>Candidatus Shikimatogenerans</taxon>
    </lineage>
</organism>
<dbReference type="GO" id="GO:0005525">
    <property type="term" value="F:GTP binding"/>
    <property type="evidence" value="ECO:0007669"/>
    <property type="project" value="InterPro"/>
</dbReference>
<evidence type="ECO:0000313" key="2">
    <source>
        <dbReference type="EMBL" id="XBT18691.1"/>
    </source>
</evidence>
<dbReference type="EMBL" id="CP157896">
    <property type="protein sequence ID" value="XBT18691.1"/>
    <property type="molecule type" value="Genomic_DNA"/>
</dbReference>
<proteinExistence type="predicted"/>
<dbReference type="SUPFAM" id="SSF52540">
    <property type="entry name" value="P-loop containing nucleoside triphosphate hydrolases"/>
    <property type="match status" value="2"/>
</dbReference>
<accession>A0AAU7QRV0</accession>
<dbReference type="PANTHER" id="PTHR43834:SF6">
    <property type="entry name" value="GTPASE DER"/>
    <property type="match status" value="1"/>
</dbReference>
<evidence type="ECO:0000259" key="1">
    <source>
        <dbReference type="Pfam" id="PF01926"/>
    </source>
</evidence>